<evidence type="ECO:0000256" key="3">
    <source>
        <dbReference type="ARBA" id="ARBA00022490"/>
    </source>
</evidence>
<keyword evidence="4" id="KW-0243">Dynein</keyword>
<dbReference type="InterPro" id="IPR028133">
    <property type="entry name" value="Dynamitin"/>
</dbReference>
<reference evidence="5 6" key="1">
    <citation type="journal article" date="2022" name="Gigascience">
        <title>A chromosome-level genome assembly and annotation of the desert horned lizard, Phrynosoma platyrhinos, provides insight into chromosomal rearrangements among reptiles.</title>
        <authorList>
            <person name="Koochekian N."/>
            <person name="Ascanio A."/>
            <person name="Farleigh K."/>
            <person name="Card D.C."/>
            <person name="Schield D.R."/>
            <person name="Castoe T.A."/>
            <person name="Jezkova T."/>
        </authorList>
    </citation>
    <scope>NUCLEOTIDE SEQUENCE [LARGE SCALE GENOMIC DNA]</scope>
    <source>
        <strain evidence="5">NK-2021</strain>
    </source>
</reference>
<accession>A0ABQ7THQ6</accession>
<dbReference type="PANTHER" id="PTHR15346">
    <property type="entry name" value="DYNACTIN SUBUNIT"/>
    <property type="match status" value="1"/>
</dbReference>
<evidence type="ECO:0008006" key="7">
    <source>
        <dbReference type="Google" id="ProtNLM"/>
    </source>
</evidence>
<protein>
    <recommendedName>
        <fullName evidence="7">Dynactin subunit 2</fullName>
    </recommendedName>
</protein>
<evidence type="ECO:0000313" key="5">
    <source>
        <dbReference type="EMBL" id="KAH0629014.1"/>
    </source>
</evidence>
<comment type="similarity">
    <text evidence="2">Belongs to the dynactin subunit 2 family.</text>
</comment>
<comment type="caution">
    <text evidence="5">The sequence shown here is derived from an EMBL/GenBank/DDBJ whole genome shotgun (WGS) entry which is preliminary data.</text>
</comment>
<evidence type="ECO:0000256" key="2">
    <source>
        <dbReference type="ARBA" id="ARBA00006176"/>
    </source>
</evidence>
<proteinExistence type="inferred from homology"/>
<sequence length="149" mass="16617">METVEILQAKVSSLDVASLDQVEARLQSVLGKVNEIAKHKATVEDADTQSKVHQLYEIVQRWSPLASTLPEVVQRLIMVRQLHEQGITGTAGFRLLEAFLDLIILKVMIGSPYEHVPQVAQVQKTMKENLAAVEDNFASIDARMQKLAK</sequence>
<gene>
    <name evidence="5" type="ORF">JD844_010744</name>
</gene>
<evidence type="ECO:0000256" key="4">
    <source>
        <dbReference type="ARBA" id="ARBA00023017"/>
    </source>
</evidence>
<dbReference type="Pfam" id="PF04912">
    <property type="entry name" value="Dynamitin"/>
    <property type="match status" value="1"/>
</dbReference>
<dbReference type="Proteomes" id="UP000826234">
    <property type="component" value="Unassembled WGS sequence"/>
</dbReference>
<evidence type="ECO:0000313" key="6">
    <source>
        <dbReference type="Proteomes" id="UP000826234"/>
    </source>
</evidence>
<keyword evidence="3" id="KW-0963">Cytoplasm</keyword>
<evidence type="ECO:0000256" key="1">
    <source>
        <dbReference type="ARBA" id="ARBA00004496"/>
    </source>
</evidence>
<organism evidence="5 6">
    <name type="scientific">Phrynosoma platyrhinos</name>
    <name type="common">Desert horned lizard</name>
    <dbReference type="NCBI Taxonomy" id="52577"/>
    <lineage>
        <taxon>Eukaryota</taxon>
        <taxon>Metazoa</taxon>
        <taxon>Chordata</taxon>
        <taxon>Craniata</taxon>
        <taxon>Vertebrata</taxon>
        <taxon>Euteleostomi</taxon>
        <taxon>Lepidosauria</taxon>
        <taxon>Squamata</taxon>
        <taxon>Bifurcata</taxon>
        <taxon>Unidentata</taxon>
        <taxon>Episquamata</taxon>
        <taxon>Toxicofera</taxon>
        <taxon>Iguania</taxon>
        <taxon>Phrynosomatidae</taxon>
        <taxon>Phrynosomatinae</taxon>
        <taxon>Phrynosoma</taxon>
    </lineage>
</organism>
<keyword evidence="6" id="KW-1185">Reference proteome</keyword>
<comment type="subcellular location">
    <subcellularLocation>
        <location evidence="1">Cytoplasm</location>
    </subcellularLocation>
</comment>
<name>A0ABQ7THQ6_PHRPL</name>
<dbReference type="EMBL" id="JAIPUX010000439">
    <property type="protein sequence ID" value="KAH0629014.1"/>
    <property type="molecule type" value="Genomic_DNA"/>
</dbReference>